<dbReference type="Pfam" id="PF00356">
    <property type="entry name" value="LacI"/>
    <property type="match status" value="1"/>
</dbReference>
<gene>
    <name evidence="7" type="ORF">DCMF_27805</name>
</gene>
<dbReference type="RefSeq" id="WP_148137456.1">
    <property type="nucleotide sequence ID" value="NZ_CP017634.1"/>
</dbReference>
<accession>A0A3G1L084</accession>
<dbReference type="InterPro" id="IPR001761">
    <property type="entry name" value="Peripla_BP/Lac1_sug-bd_dom"/>
</dbReference>
<dbReference type="InterPro" id="IPR001387">
    <property type="entry name" value="Cro/C1-type_HTH"/>
</dbReference>
<keyword evidence="8" id="KW-1185">Reference proteome</keyword>
<dbReference type="PROSITE" id="PS50932">
    <property type="entry name" value="HTH_LACI_2"/>
    <property type="match status" value="1"/>
</dbReference>
<dbReference type="Gene3D" id="1.10.260.40">
    <property type="entry name" value="lambda repressor-like DNA-binding domains"/>
    <property type="match status" value="1"/>
</dbReference>
<evidence type="ECO:0000256" key="1">
    <source>
        <dbReference type="ARBA" id="ARBA00022491"/>
    </source>
</evidence>
<dbReference type="InterPro" id="IPR028082">
    <property type="entry name" value="Peripla_BP_I"/>
</dbReference>
<evidence type="ECO:0000259" key="6">
    <source>
        <dbReference type="PROSITE" id="PS50943"/>
    </source>
</evidence>
<dbReference type="AlphaFoldDB" id="A0A3G1L084"/>
<evidence type="ECO:0000256" key="4">
    <source>
        <dbReference type="ARBA" id="ARBA00023163"/>
    </source>
</evidence>
<evidence type="ECO:0000313" key="8">
    <source>
        <dbReference type="Proteomes" id="UP000323521"/>
    </source>
</evidence>
<dbReference type="PANTHER" id="PTHR30146:SF148">
    <property type="entry name" value="HTH-TYPE TRANSCRIPTIONAL REPRESSOR PURR-RELATED"/>
    <property type="match status" value="1"/>
</dbReference>
<keyword evidence="1" id="KW-0678">Repressor</keyword>
<dbReference type="OrthoDB" id="9784962at2"/>
<proteinExistence type="predicted"/>
<evidence type="ECO:0000256" key="2">
    <source>
        <dbReference type="ARBA" id="ARBA00023015"/>
    </source>
</evidence>
<dbReference type="KEGG" id="fwa:DCMF_27805"/>
<dbReference type="CDD" id="cd01392">
    <property type="entry name" value="HTH_LacI"/>
    <property type="match status" value="1"/>
</dbReference>
<dbReference type="Proteomes" id="UP000323521">
    <property type="component" value="Chromosome"/>
</dbReference>
<dbReference type="GO" id="GO:0000976">
    <property type="term" value="F:transcription cis-regulatory region binding"/>
    <property type="evidence" value="ECO:0007669"/>
    <property type="project" value="TreeGrafter"/>
</dbReference>
<keyword evidence="4" id="KW-0804">Transcription</keyword>
<dbReference type="Gene3D" id="3.40.50.2300">
    <property type="match status" value="2"/>
</dbReference>
<evidence type="ECO:0000256" key="3">
    <source>
        <dbReference type="ARBA" id="ARBA00023125"/>
    </source>
</evidence>
<sequence>MKIGEKDENLTTKDIARMAGVSQPTVSRVLNDSPNVKPGTKKKVMDIINKLGYTPNQLARSMVLGKTFNIGLVLADITNPFYSELAKSVIDRAKQSRYNVLLCNTDNNEDTMEMYLNYLMQKRVDGIIFASVSTKSIRVQHLVESQFPCILCNRRLESEKENFIVSENTKGAYIAVKHLINLGHKEIAYISGSSDFSTAVERREGYCKALEEAGYAIDRSLVLQGRFKEENAYTAAKQLIALKKRPSAIFCSNDLMALAAINAIFDSGLKVPDDIAIVGYDDINVASYRTVNLTTVAQRKEEMGIKAVDHLLSIIEKGQPTIPIQEYLEPKLIIRKTCGFYLKR</sequence>
<dbReference type="PANTHER" id="PTHR30146">
    <property type="entry name" value="LACI-RELATED TRANSCRIPTIONAL REPRESSOR"/>
    <property type="match status" value="1"/>
</dbReference>
<evidence type="ECO:0000259" key="5">
    <source>
        <dbReference type="PROSITE" id="PS50932"/>
    </source>
</evidence>
<dbReference type="InterPro" id="IPR010982">
    <property type="entry name" value="Lambda_DNA-bd_dom_sf"/>
</dbReference>
<keyword evidence="3" id="KW-0238">DNA-binding</keyword>
<organism evidence="7 8">
    <name type="scientific">Formimonas warabiya</name>
    <dbReference type="NCBI Taxonomy" id="1761012"/>
    <lineage>
        <taxon>Bacteria</taxon>
        <taxon>Bacillati</taxon>
        <taxon>Bacillota</taxon>
        <taxon>Clostridia</taxon>
        <taxon>Eubacteriales</taxon>
        <taxon>Peptococcaceae</taxon>
        <taxon>Candidatus Formimonas</taxon>
    </lineage>
</organism>
<protein>
    <submittedName>
        <fullName evidence="7">Uncharacterized protein</fullName>
    </submittedName>
</protein>
<dbReference type="EMBL" id="CP017634">
    <property type="protein sequence ID" value="ATW28049.1"/>
    <property type="molecule type" value="Genomic_DNA"/>
</dbReference>
<dbReference type="CDD" id="cd06267">
    <property type="entry name" value="PBP1_LacI_sugar_binding-like"/>
    <property type="match status" value="1"/>
</dbReference>
<evidence type="ECO:0000313" key="7">
    <source>
        <dbReference type="EMBL" id="ATW28049.1"/>
    </source>
</evidence>
<keyword evidence="2" id="KW-0805">Transcription regulation</keyword>
<dbReference type="InterPro" id="IPR000843">
    <property type="entry name" value="HTH_LacI"/>
</dbReference>
<reference evidence="7 8" key="1">
    <citation type="submission" date="2016-10" db="EMBL/GenBank/DDBJ databases">
        <title>Complete Genome Sequence of Peptococcaceae strain DCMF.</title>
        <authorList>
            <person name="Edwards R.J."/>
            <person name="Holland S.I."/>
            <person name="Deshpande N.P."/>
            <person name="Wong Y.K."/>
            <person name="Ertan H."/>
            <person name="Manefield M."/>
            <person name="Russell T.L."/>
            <person name="Lee M.J."/>
        </authorList>
    </citation>
    <scope>NUCLEOTIDE SEQUENCE [LARGE SCALE GENOMIC DNA]</scope>
    <source>
        <strain evidence="7 8">DCMF</strain>
    </source>
</reference>
<name>A0A3G1L084_FORW1</name>
<feature type="domain" description="HTH lacI-type" evidence="5">
    <location>
        <begin position="10"/>
        <end position="64"/>
    </location>
</feature>
<dbReference type="PROSITE" id="PS50943">
    <property type="entry name" value="HTH_CROC1"/>
    <property type="match status" value="1"/>
</dbReference>
<dbReference type="SMART" id="SM00354">
    <property type="entry name" value="HTH_LACI"/>
    <property type="match status" value="1"/>
</dbReference>
<dbReference type="Pfam" id="PF00532">
    <property type="entry name" value="Peripla_BP_1"/>
    <property type="match status" value="1"/>
</dbReference>
<dbReference type="PRINTS" id="PR00036">
    <property type="entry name" value="HTHLACI"/>
</dbReference>
<feature type="domain" description="HTH cro/C1-type" evidence="6">
    <location>
        <begin position="6"/>
        <end position="58"/>
    </location>
</feature>
<dbReference type="SUPFAM" id="SSF47413">
    <property type="entry name" value="lambda repressor-like DNA-binding domains"/>
    <property type="match status" value="1"/>
</dbReference>
<dbReference type="GO" id="GO:0003700">
    <property type="term" value="F:DNA-binding transcription factor activity"/>
    <property type="evidence" value="ECO:0007669"/>
    <property type="project" value="TreeGrafter"/>
</dbReference>
<dbReference type="SUPFAM" id="SSF53822">
    <property type="entry name" value="Periplasmic binding protein-like I"/>
    <property type="match status" value="1"/>
</dbReference>